<name>A0ABR3CZB9_NEUIN</name>
<dbReference type="Gene3D" id="3.10.129.10">
    <property type="entry name" value="Hotdog Thioesterase"/>
    <property type="match status" value="1"/>
</dbReference>
<comment type="similarity">
    <text evidence="1">Belongs to the thioesterase PaaI family.</text>
</comment>
<comment type="caution">
    <text evidence="4">The sequence shown here is derived from an EMBL/GenBank/DDBJ whole genome shotgun (WGS) entry which is preliminary data.</text>
</comment>
<dbReference type="EMBL" id="JAVLET010000015">
    <property type="protein sequence ID" value="KAL0465779.1"/>
    <property type="molecule type" value="Genomic_DNA"/>
</dbReference>
<reference evidence="4 5" key="1">
    <citation type="submission" date="2023-09" db="EMBL/GenBank/DDBJ databases">
        <title>Multi-omics analysis of a traditional fermented food reveals byproduct-associated fungal strains for waste-to-food upcycling.</title>
        <authorList>
            <consortium name="Lawrence Berkeley National Laboratory"/>
            <person name="Rekdal V.M."/>
            <person name="Villalobos-Escobedo J.M."/>
            <person name="Rodriguez-Valeron N."/>
            <person name="Garcia M.O."/>
            <person name="Vasquez D.P."/>
            <person name="Damayanti I."/>
            <person name="Sorensen P.M."/>
            <person name="Baidoo E.E."/>
            <person name="De Carvalho A.C."/>
            <person name="Riley R."/>
            <person name="Lipzen A."/>
            <person name="He G."/>
            <person name="Yan M."/>
            <person name="Haridas S."/>
            <person name="Daum C."/>
            <person name="Yoshinaga Y."/>
            <person name="Ng V."/>
            <person name="Grigoriev I.V."/>
            <person name="Munk R."/>
            <person name="Nuraida L."/>
            <person name="Wijaya C.H."/>
            <person name="Morales P.-C."/>
            <person name="Keasling J.D."/>
        </authorList>
    </citation>
    <scope>NUCLEOTIDE SEQUENCE [LARGE SCALE GENOMIC DNA]</scope>
    <source>
        <strain evidence="4 5">FGSC 2613</strain>
    </source>
</reference>
<evidence type="ECO:0000313" key="5">
    <source>
        <dbReference type="Proteomes" id="UP001451303"/>
    </source>
</evidence>
<protein>
    <submittedName>
        <fullName evidence="4">HotDog domain-containing protein</fullName>
    </submittedName>
</protein>
<organism evidence="4 5">
    <name type="scientific">Neurospora intermedia</name>
    <dbReference type="NCBI Taxonomy" id="5142"/>
    <lineage>
        <taxon>Eukaryota</taxon>
        <taxon>Fungi</taxon>
        <taxon>Dikarya</taxon>
        <taxon>Ascomycota</taxon>
        <taxon>Pezizomycotina</taxon>
        <taxon>Sordariomycetes</taxon>
        <taxon>Sordariomycetidae</taxon>
        <taxon>Sordariales</taxon>
        <taxon>Sordariaceae</taxon>
        <taxon>Neurospora</taxon>
    </lineage>
</organism>
<dbReference type="InterPro" id="IPR029069">
    <property type="entry name" value="HotDog_dom_sf"/>
</dbReference>
<dbReference type="CDD" id="cd03443">
    <property type="entry name" value="PaaI_thioesterase"/>
    <property type="match status" value="1"/>
</dbReference>
<dbReference type="PANTHER" id="PTHR21660">
    <property type="entry name" value="THIOESTERASE SUPERFAMILY MEMBER-RELATED"/>
    <property type="match status" value="1"/>
</dbReference>
<feature type="region of interest" description="Disordered" evidence="2">
    <location>
        <begin position="1"/>
        <end position="32"/>
    </location>
</feature>
<evidence type="ECO:0000259" key="3">
    <source>
        <dbReference type="Pfam" id="PF03061"/>
    </source>
</evidence>
<evidence type="ECO:0000313" key="4">
    <source>
        <dbReference type="EMBL" id="KAL0465779.1"/>
    </source>
</evidence>
<dbReference type="SUPFAM" id="SSF54637">
    <property type="entry name" value="Thioesterase/thiol ester dehydrase-isomerase"/>
    <property type="match status" value="1"/>
</dbReference>
<accession>A0ABR3CZB9</accession>
<feature type="compositionally biased region" description="Low complexity" evidence="2">
    <location>
        <begin position="16"/>
        <end position="32"/>
    </location>
</feature>
<evidence type="ECO:0000256" key="2">
    <source>
        <dbReference type="SAM" id="MobiDB-lite"/>
    </source>
</evidence>
<sequence length="233" mass="25096">MADTSTIAGGDIPPASQTQTTKSSSDSQQASISLEKETLPFTPSLSTSILLPLTPTTSSTLALAHVQRVWDSIRPNSAIYNLLLSDIVLVAAVSHPTGRILAHLTLKPVHLNSKRILHGAVSGTLCDWAGGMAIAASIAGDELKVGEEEQDRQMTTGVSTDMHLSYCSTAREGDTLEVEAWVSRRGRKLGFTGLEIRKRVDHGWEKGERGEVVVVGSHTKYLPFGQKPREAKE</sequence>
<dbReference type="PANTHER" id="PTHR21660:SF11">
    <property type="entry name" value="FAMILY PROTEIN, PUTATIVE (AFU_ORTHOLOGUE AFUA_4G04355)-RELATED"/>
    <property type="match status" value="1"/>
</dbReference>
<evidence type="ECO:0000256" key="1">
    <source>
        <dbReference type="ARBA" id="ARBA00008324"/>
    </source>
</evidence>
<dbReference type="Pfam" id="PF03061">
    <property type="entry name" value="4HBT"/>
    <property type="match status" value="1"/>
</dbReference>
<feature type="domain" description="Thioesterase" evidence="3">
    <location>
        <begin position="116"/>
        <end position="199"/>
    </location>
</feature>
<proteinExistence type="inferred from homology"/>
<dbReference type="Proteomes" id="UP001451303">
    <property type="component" value="Unassembled WGS sequence"/>
</dbReference>
<dbReference type="InterPro" id="IPR039298">
    <property type="entry name" value="ACOT13"/>
</dbReference>
<keyword evidence="5" id="KW-1185">Reference proteome</keyword>
<dbReference type="InterPro" id="IPR006683">
    <property type="entry name" value="Thioestr_dom"/>
</dbReference>
<gene>
    <name evidence="4" type="ORF">QR685DRAFT_126092</name>
</gene>